<evidence type="ECO:0000313" key="2">
    <source>
        <dbReference type="Proteomes" id="UP000001307"/>
    </source>
</evidence>
<organism evidence="1">
    <name type="scientific">Oikopleura dioica</name>
    <name type="common">Tunicate</name>
    <dbReference type="NCBI Taxonomy" id="34765"/>
    <lineage>
        <taxon>Eukaryota</taxon>
        <taxon>Metazoa</taxon>
        <taxon>Chordata</taxon>
        <taxon>Tunicata</taxon>
        <taxon>Appendicularia</taxon>
        <taxon>Copelata</taxon>
        <taxon>Oikopleuridae</taxon>
        <taxon>Oikopleura</taxon>
    </lineage>
</organism>
<name>E4XF07_OIKDI</name>
<dbReference type="Proteomes" id="UP000001307">
    <property type="component" value="Unassembled WGS sequence"/>
</dbReference>
<reference evidence="1" key="1">
    <citation type="journal article" date="2010" name="Science">
        <title>Plasticity of animal genome architecture unmasked by rapid evolution of a pelagic tunicate.</title>
        <authorList>
            <person name="Denoeud F."/>
            <person name="Henriet S."/>
            <person name="Mungpakdee S."/>
            <person name="Aury J.M."/>
            <person name="Da Silva C."/>
            <person name="Brinkmann H."/>
            <person name="Mikhaleva J."/>
            <person name="Olsen L.C."/>
            <person name="Jubin C."/>
            <person name="Canestro C."/>
            <person name="Bouquet J.M."/>
            <person name="Danks G."/>
            <person name="Poulain J."/>
            <person name="Campsteijn C."/>
            <person name="Adamski M."/>
            <person name="Cross I."/>
            <person name="Yadetie F."/>
            <person name="Muffato M."/>
            <person name="Louis A."/>
            <person name="Butcher S."/>
            <person name="Tsagkogeorga G."/>
            <person name="Konrad A."/>
            <person name="Singh S."/>
            <person name="Jensen M.F."/>
            <person name="Cong E.H."/>
            <person name="Eikeseth-Otteraa H."/>
            <person name="Noel B."/>
            <person name="Anthouard V."/>
            <person name="Porcel B.M."/>
            <person name="Kachouri-Lafond R."/>
            <person name="Nishino A."/>
            <person name="Ugolini M."/>
            <person name="Chourrout P."/>
            <person name="Nishida H."/>
            <person name="Aasland R."/>
            <person name="Huzurbazar S."/>
            <person name="Westhof E."/>
            <person name="Delsuc F."/>
            <person name="Lehrach H."/>
            <person name="Reinhardt R."/>
            <person name="Weissenbach J."/>
            <person name="Roy S.W."/>
            <person name="Artiguenave F."/>
            <person name="Postlethwait J.H."/>
            <person name="Manak J.R."/>
            <person name="Thompson E.M."/>
            <person name="Jaillon O."/>
            <person name="Du Pasquier L."/>
            <person name="Boudinot P."/>
            <person name="Liberles D.A."/>
            <person name="Volff J.N."/>
            <person name="Philippe H."/>
            <person name="Lenhard B."/>
            <person name="Roest Crollius H."/>
            <person name="Wincker P."/>
            <person name="Chourrout D."/>
        </authorList>
    </citation>
    <scope>NUCLEOTIDE SEQUENCE [LARGE SCALE GENOMIC DNA]</scope>
</reference>
<evidence type="ECO:0000313" key="1">
    <source>
        <dbReference type="EMBL" id="CBY24191.1"/>
    </source>
</evidence>
<gene>
    <name evidence="1" type="ORF">GSOID_T00009540001</name>
</gene>
<dbReference type="InParanoid" id="E4XF07"/>
<proteinExistence type="predicted"/>
<sequence>MPFKGIGWHFVGKDKNPAKKHLKAEHEHQEFQSRMDIIRAEEKERYEIFQARSEYQNQKKVLSNLDMHDYHVSDLVSIRSRAHTTKILPGMKNADSLPQIQSQLGIVTATTKNGNGKIARSLELERRHYYRKVSCKKLLLQRCSIWSFRQWDFSLLELELSHSESHLLLSTF</sequence>
<dbReference type="EMBL" id="FN653044">
    <property type="protein sequence ID" value="CBY24191.1"/>
    <property type="molecule type" value="Genomic_DNA"/>
</dbReference>
<keyword evidence="2" id="KW-1185">Reference proteome</keyword>
<protein>
    <submittedName>
        <fullName evidence="1">Uncharacterized protein</fullName>
    </submittedName>
</protein>
<dbReference type="AlphaFoldDB" id="E4XF07"/>
<accession>E4XF07</accession>